<dbReference type="GO" id="GO:0051015">
    <property type="term" value="F:actin filament binding"/>
    <property type="evidence" value="ECO:0007669"/>
    <property type="project" value="TreeGrafter"/>
</dbReference>
<dbReference type="GO" id="GO:0005737">
    <property type="term" value="C:cytoplasm"/>
    <property type="evidence" value="ECO:0007669"/>
    <property type="project" value="TreeGrafter"/>
</dbReference>
<keyword evidence="4 6" id="KW-0505">Motor protein</keyword>
<keyword evidence="3 6" id="KW-0518">Myosin</keyword>
<protein>
    <recommendedName>
        <fullName evidence="7">Myosin motor domain-containing protein</fullName>
    </recommendedName>
</protein>
<dbReference type="Gene3D" id="3.40.850.10">
    <property type="entry name" value="Kinesin motor domain"/>
    <property type="match status" value="1"/>
</dbReference>
<dbReference type="PRINTS" id="PR00193">
    <property type="entry name" value="MYOSINHEAVY"/>
</dbReference>
<dbReference type="PANTHER" id="PTHR13140:SF289">
    <property type="entry name" value="UNCONVENTIONAL MYOSIN-XIX"/>
    <property type="match status" value="1"/>
</dbReference>
<dbReference type="PROSITE" id="PS51456">
    <property type="entry name" value="MYOSIN_MOTOR"/>
    <property type="match status" value="1"/>
</dbReference>
<accession>A0A3B4V118</accession>
<dbReference type="Proteomes" id="UP000261420">
    <property type="component" value="Unplaced"/>
</dbReference>
<reference evidence="8" key="2">
    <citation type="submission" date="2025-09" db="UniProtKB">
        <authorList>
            <consortium name="Ensembl"/>
        </authorList>
    </citation>
    <scope>IDENTIFICATION</scope>
</reference>
<dbReference type="InterPro" id="IPR001609">
    <property type="entry name" value="Myosin_head_motor_dom-like"/>
</dbReference>
<comment type="similarity">
    <text evidence="6">Belongs to the TRAFAC class myosin-kinesin ATPase superfamily. Myosin family.</text>
</comment>
<dbReference type="GeneTree" id="ENSGT00940000157382"/>
<evidence type="ECO:0000256" key="3">
    <source>
        <dbReference type="ARBA" id="ARBA00023123"/>
    </source>
</evidence>
<evidence type="ECO:0000313" key="9">
    <source>
        <dbReference type="Proteomes" id="UP000261420"/>
    </source>
</evidence>
<organism evidence="8 9">
    <name type="scientific">Seriola dumerili</name>
    <name type="common">Greater amberjack</name>
    <name type="synonym">Caranx dumerili</name>
    <dbReference type="NCBI Taxonomy" id="41447"/>
    <lineage>
        <taxon>Eukaryota</taxon>
        <taxon>Metazoa</taxon>
        <taxon>Chordata</taxon>
        <taxon>Craniata</taxon>
        <taxon>Vertebrata</taxon>
        <taxon>Euteleostomi</taxon>
        <taxon>Actinopterygii</taxon>
        <taxon>Neopterygii</taxon>
        <taxon>Teleostei</taxon>
        <taxon>Neoteleostei</taxon>
        <taxon>Acanthomorphata</taxon>
        <taxon>Carangaria</taxon>
        <taxon>Carangiformes</taxon>
        <taxon>Carangidae</taxon>
        <taxon>Seriola</taxon>
    </lineage>
</organism>
<dbReference type="OMA" id="WESPRIT"/>
<keyword evidence="2 6" id="KW-0067">ATP-binding</keyword>
<dbReference type="SUPFAM" id="SSF52540">
    <property type="entry name" value="P-loop containing nucleoside triphosphate hydrolases"/>
    <property type="match status" value="1"/>
</dbReference>
<dbReference type="GO" id="GO:0016020">
    <property type="term" value="C:membrane"/>
    <property type="evidence" value="ECO:0007669"/>
    <property type="project" value="TreeGrafter"/>
</dbReference>
<feature type="domain" description="Myosin motor" evidence="7">
    <location>
        <begin position="35"/>
        <end position="196"/>
    </location>
</feature>
<dbReference type="GO" id="GO:0007015">
    <property type="term" value="P:actin filament organization"/>
    <property type="evidence" value="ECO:0007669"/>
    <property type="project" value="TreeGrafter"/>
</dbReference>
<keyword evidence="1 6" id="KW-0547">Nucleotide-binding</keyword>
<dbReference type="PANTHER" id="PTHR13140">
    <property type="entry name" value="MYOSIN"/>
    <property type="match status" value="1"/>
</dbReference>
<dbReference type="InterPro" id="IPR027417">
    <property type="entry name" value="P-loop_NTPase"/>
</dbReference>
<dbReference type="Ensembl" id="ENSSDUT00000024234.1">
    <property type="protein sequence ID" value="ENSSDUP00000023790.1"/>
    <property type="gene ID" value="ENSSDUG00000017289.1"/>
</dbReference>
<dbReference type="GO" id="GO:0005524">
    <property type="term" value="F:ATP binding"/>
    <property type="evidence" value="ECO:0007669"/>
    <property type="project" value="UniProtKB-UniRule"/>
</dbReference>
<proteinExistence type="inferred from homology"/>
<evidence type="ECO:0000256" key="2">
    <source>
        <dbReference type="ARBA" id="ARBA00022840"/>
    </source>
</evidence>
<keyword evidence="9" id="KW-1185">Reference proteome</keyword>
<comment type="caution">
    <text evidence="6">Lacks conserved residue(s) required for the propagation of feature annotation.</text>
</comment>
<dbReference type="AlphaFoldDB" id="A0A3B4V118"/>
<keyword evidence="5 6" id="KW-0009">Actin-binding</keyword>
<evidence type="ECO:0000256" key="1">
    <source>
        <dbReference type="ARBA" id="ARBA00022741"/>
    </source>
</evidence>
<sequence length="196" mass="21850">QVKGFVHKDRSPPPSLNDSLEGEIQAFLTDEDQLHTYDDLTKVNPVTPTTVLKCLQARYSVKVFYTHAGCTLVALNPFQPIPHLYSLDVMKEYHCAPQPQEFKPHIFIVAEEAYRNVQGQLEPVNQSLVVSGESGAGKTWTSRCLMKYYATVAASSSVVKSQHTVERIEKRVLDSNPIMEGLSKVTVVSKFKVGVN</sequence>
<reference evidence="8" key="1">
    <citation type="submission" date="2025-08" db="UniProtKB">
        <authorList>
            <consortium name="Ensembl"/>
        </authorList>
    </citation>
    <scope>IDENTIFICATION</scope>
</reference>
<dbReference type="STRING" id="41447.ENSSDUP00000023790"/>
<evidence type="ECO:0000256" key="5">
    <source>
        <dbReference type="ARBA" id="ARBA00023203"/>
    </source>
</evidence>
<evidence type="ECO:0000256" key="4">
    <source>
        <dbReference type="ARBA" id="ARBA00023175"/>
    </source>
</evidence>
<evidence type="ECO:0000313" key="8">
    <source>
        <dbReference type="Ensembl" id="ENSSDUP00000023790.1"/>
    </source>
</evidence>
<evidence type="ECO:0000259" key="7">
    <source>
        <dbReference type="PROSITE" id="PS51456"/>
    </source>
</evidence>
<name>A0A3B4V118_SERDU</name>
<feature type="binding site" evidence="6">
    <location>
        <begin position="132"/>
        <end position="139"/>
    </location>
    <ligand>
        <name>ATP</name>
        <dbReference type="ChEBI" id="CHEBI:30616"/>
    </ligand>
</feature>
<dbReference type="InterPro" id="IPR036961">
    <property type="entry name" value="Kinesin_motor_dom_sf"/>
</dbReference>
<dbReference type="Pfam" id="PF00063">
    <property type="entry name" value="Myosin_head"/>
    <property type="match status" value="1"/>
</dbReference>
<dbReference type="GO" id="GO:0000146">
    <property type="term" value="F:microfilament motor activity"/>
    <property type="evidence" value="ECO:0007669"/>
    <property type="project" value="TreeGrafter"/>
</dbReference>
<dbReference type="GO" id="GO:0016459">
    <property type="term" value="C:myosin complex"/>
    <property type="evidence" value="ECO:0007669"/>
    <property type="project" value="UniProtKB-KW"/>
</dbReference>
<evidence type="ECO:0000256" key="6">
    <source>
        <dbReference type="PROSITE-ProRule" id="PRU00782"/>
    </source>
</evidence>